<reference evidence="1 2" key="1">
    <citation type="submission" date="2024-09" db="EMBL/GenBank/DDBJ databases">
        <authorList>
            <person name="Sun Q."/>
            <person name="Mori K."/>
        </authorList>
    </citation>
    <scope>NUCLEOTIDE SEQUENCE [LARGE SCALE GENOMIC DNA]</scope>
    <source>
        <strain evidence="1 2">JCM 1342</strain>
    </source>
</reference>
<sequence>MNLADLDERTRASLDTEPPWPRPAWLIEAAQLMRYPMLWEAVRTSWNRDASERATLAQQLVDHANHVLRNRYREQLGLAPGPHDTSSDWMITTSAVRAGATARLDGAEIDAVEIDTDPSVYAIGFPLSEDVVVTAVLPRDELIYLDQSFTTDTPEQR</sequence>
<accession>A0ABV5SZZ0</accession>
<dbReference type="Proteomes" id="UP001589611">
    <property type="component" value="Unassembled WGS sequence"/>
</dbReference>
<name>A0ABV5SZZ0_9MICO</name>
<dbReference type="EMBL" id="JBHMBE010000002">
    <property type="protein sequence ID" value="MFB9644986.1"/>
    <property type="molecule type" value="Genomic_DNA"/>
</dbReference>
<dbReference type="RefSeq" id="WP_344713832.1">
    <property type="nucleotide sequence ID" value="NZ_BAAAWH010000001.1"/>
</dbReference>
<protein>
    <submittedName>
        <fullName evidence="1">Uncharacterized protein</fullName>
    </submittedName>
</protein>
<gene>
    <name evidence="1" type="ORF">ACFFPJ_04145</name>
</gene>
<organism evidence="1 2">
    <name type="scientific">Microbacterium terregens</name>
    <dbReference type="NCBI Taxonomy" id="69363"/>
    <lineage>
        <taxon>Bacteria</taxon>
        <taxon>Bacillati</taxon>
        <taxon>Actinomycetota</taxon>
        <taxon>Actinomycetes</taxon>
        <taxon>Micrococcales</taxon>
        <taxon>Microbacteriaceae</taxon>
        <taxon>Microbacterium</taxon>
    </lineage>
</organism>
<keyword evidence="2" id="KW-1185">Reference proteome</keyword>
<evidence type="ECO:0000313" key="1">
    <source>
        <dbReference type="EMBL" id="MFB9644986.1"/>
    </source>
</evidence>
<evidence type="ECO:0000313" key="2">
    <source>
        <dbReference type="Proteomes" id="UP001589611"/>
    </source>
</evidence>
<comment type="caution">
    <text evidence="1">The sequence shown here is derived from an EMBL/GenBank/DDBJ whole genome shotgun (WGS) entry which is preliminary data.</text>
</comment>
<proteinExistence type="predicted"/>